<sequence>MNNPNPPDWTLAEERPAQPPERKKRRVFWWVFLAIQLLFLAWAVAGCASSAGNPTDCGSLDPATCNDAESIGTTIGVGLVIGLWVAVDIIVGATYAVYRFTRRER</sequence>
<comment type="caution">
    <text evidence="3">The sequence shown here is derived from an EMBL/GenBank/DDBJ whole genome shotgun (WGS) entry which is preliminary data.</text>
</comment>
<dbReference type="Proteomes" id="UP001501752">
    <property type="component" value="Unassembled WGS sequence"/>
</dbReference>
<name>A0ABP9DDE4_9ACTN</name>
<keyword evidence="2" id="KW-0812">Transmembrane</keyword>
<keyword evidence="4" id="KW-1185">Reference proteome</keyword>
<dbReference type="RefSeq" id="WP_345696073.1">
    <property type="nucleotide sequence ID" value="NZ_BAABIS010000001.1"/>
</dbReference>
<proteinExistence type="predicted"/>
<feature type="region of interest" description="Disordered" evidence="1">
    <location>
        <begin position="1"/>
        <end position="22"/>
    </location>
</feature>
<reference evidence="4" key="1">
    <citation type="journal article" date="2019" name="Int. J. Syst. Evol. Microbiol.">
        <title>The Global Catalogue of Microorganisms (GCM) 10K type strain sequencing project: providing services to taxonomists for standard genome sequencing and annotation.</title>
        <authorList>
            <consortium name="The Broad Institute Genomics Platform"/>
            <consortium name="The Broad Institute Genome Sequencing Center for Infectious Disease"/>
            <person name="Wu L."/>
            <person name="Ma J."/>
        </authorList>
    </citation>
    <scope>NUCLEOTIDE SEQUENCE [LARGE SCALE GENOMIC DNA]</scope>
    <source>
        <strain evidence="4">JCM 13006</strain>
    </source>
</reference>
<organism evidence="3 4">
    <name type="scientific">Kitasatospora terrestris</name>
    <dbReference type="NCBI Taxonomy" id="258051"/>
    <lineage>
        <taxon>Bacteria</taxon>
        <taxon>Bacillati</taxon>
        <taxon>Actinomycetota</taxon>
        <taxon>Actinomycetes</taxon>
        <taxon>Kitasatosporales</taxon>
        <taxon>Streptomycetaceae</taxon>
        <taxon>Kitasatospora</taxon>
    </lineage>
</organism>
<keyword evidence="2" id="KW-0472">Membrane</keyword>
<evidence type="ECO:0000256" key="2">
    <source>
        <dbReference type="SAM" id="Phobius"/>
    </source>
</evidence>
<protein>
    <submittedName>
        <fullName evidence="3">Uncharacterized protein</fullName>
    </submittedName>
</protein>
<evidence type="ECO:0000256" key="1">
    <source>
        <dbReference type="SAM" id="MobiDB-lite"/>
    </source>
</evidence>
<accession>A0ABP9DDE4</accession>
<keyword evidence="2" id="KW-1133">Transmembrane helix</keyword>
<evidence type="ECO:0000313" key="4">
    <source>
        <dbReference type="Proteomes" id="UP001501752"/>
    </source>
</evidence>
<feature type="transmembrane region" description="Helical" evidence="2">
    <location>
        <begin position="27"/>
        <end position="51"/>
    </location>
</feature>
<gene>
    <name evidence="3" type="ORF">GCM10023235_16110</name>
</gene>
<dbReference type="EMBL" id="BAABIS010000001">
    <property type="protein sequence ID" value="GAA4841237.1"/>
    <property type="molecule type" value="Genomic_DNA"/>
</dbReference>
<feature type="transmembrane region" description="Helical" evidence="2">
    <location>
        <begin position="71"/>
        <end position="98"/>
    </location>
</feature>
<evidence type="ECO:0000313" key="3">
    <source>
        <dbReference type="EMBL" id="GAA4841237.1"/>
    </source>
</evidence>